<comment type="similarity">
    <text evidence="8">Belongs to the binding-protein-dependent transport system permease family. LivHM subfamily.</text>
</comment>
<protein>
    <submittedName>
        <fullName evidence="10">Branched-chain amino acid ABC transporter permease</fullName>
    </submittedName>
</protein>
<feature type="transmembrane region" description="Helical" evidence="9">
    <location>
        <begin position="222"/>
        <end position="243"/>
    </location>
</feature>
<keyword evidence="4 9" id="KW-0812">Transmembrane</keyword>
<evidence type="ECO:0000256" key="5">
    <source>
        <dbReference type="ARBA" id="ARBA00022970"/>
    </source>
</evidence>
<keyword evidence="5" id="KW-0029">Amino-acid transport</keyword>
<keyword evidence="11" id="KW-1185">Reference proteome</keyword>
<feature type="transmembrane region" description="Helical" evidence="9">
    <location>
        <begin position="196"/>
        <end position="216"/>
    </location>
</feature>
<sequence>MAESILQAIFSGLALGSIYALVAVGFNITFNTTKTLNFGQGEFLVAGAFVAVSVLLLLAGKQMTDALLPEEVTLTRYLLSLVGSMAVLALLGVLLYYTAVRPFVGQGGMAWVMSTIGFGIIIQNTALAIWGPSPLVMPSPLGNEVIRIGGAGVLPQEVLVLVASVAVLFTLDWVMRATRIGKAVRAVAQSGSAATLMGINVGAIVVLAFVISSSLAGLAGLLIAPITTASVFMGLTLALKAFSSAIVGGLTSPRGCMLGGVLLGVIEALVGLWHAELREISIFILIIIVLVVRPQGLLGQRIEEKV</sequence>
<dbReference type="PANTHER" id="PTHR11795">
    <property type="entry name" value="BRANCHED-CHAIN AMINO ACID TRANSPORT SYSTEM PERMEASE PROTEIN LIVH"/>
    <property type="match status" value="1"/>
</dbReference>
<dbReference type="KEGG" id="melm:C7H73_03945"/>
<feature type="transmembrane region" description="Helical" evidence="9">
    <location>
        <begin position="109"/>
        <end position="130"/>
    </location>
</feature>
<dbReference type="GO" id="GO:0005886">
    <property type="term" value="C:plasma membrane"/>
    <property type="evidence" value="ECO:0007669"/>
    <property type="project" value="UniProtKB-SubCell"/>
</dbReference>
<dbReference type="PANTHER" id="PTHR11795:SF450">
    <property type="entry name" value="ABC TRANSPORTER PERMEASE PROTEIN"/>
    <property type="match status" value="1"/>
</dbReference>
<evidence type="ECO:0000256" key="1">
    <source>
        <dbReference type="ARBA" id="ARBA00004651"/>
    </source>
</evidence>
<feature type="transmembrane region" description="Helical" evidence="9">
    <location>
        <begin position="158"/>
        <end position="175"/>
    </location>
</feature>
<evidence type="ECO:0000256" key="8">
    <source>
        <dbReference type="ARBA" id="ARBA00037998"/>
    </source>
</evidence>
<evidence type="ECO:0000256" key="6">
    <source>
        <dbReference type="ARBA" id="ARBA00022989"/>
    </source>
</evidence>
<proteinExistence type="inferred from homology"/>
<feature type="transmembrane region" description="Helical" evidence="9">
    <location>
        <begin position="6"/>
        <end position="30"/>
    </location>
</feature>
<evidence type="ECO:0000256" key="9">
    <source>
        <dbReference type="SAM" id="Phobius"/>
    </source>
</evidence>
<feature type="transmembrane region" description="Helical" evidence="9">
    <location>
        <begin position="255"/>
        <end position="274"/>
    </location>
</feature>
<dbReference type="GO" id="GO:0006865">
    <property type="term" value="P:amino acid transport"/>
    <property type="evidence" value="ECO:0007669"/>
    <property type="project" value="UniProtKB-KW"/>
</dbReference>
<organism evidence="10 11">
    <name type="scientific">Pulveribacter suum</name>
    <dbReference type="NCBI Taxonomy" id="2116657"/>
    <lineage>
        <taxon>Bacteria</taxon>
        <taxon>Pseudomonadati</taxon>
        <taxon>Pseudomonadota</taxon>
        <taxon>Betaproteobacteria</taxon>
        <taxon>Burkholderiales</taxon>
        <taxon>Comamonadaceae</taxon>
        <taxon>Pulveribacter</taxon>
    </lineage>
</organism>
<reference evidence="11" key="1">
    <citation type="submission" date="2018-03" db="EMBL/GenBank/DDBJ databases">
        <title>Genome sequencing of Melaminivora sp. strain SC2-7.</title>
        <authorList>
            <person name="Kim S.-J."/>
            <person name="Heo J."/>
            <person name="Ahn J.-H."/>
            <person name="Kwon S.-W."/>
        </authorList>
    </citation>
    <scope>NUCLEOTIDE SEQUENCE [LARGE SCALE GENOMIC DNA]</scope>
    <source>
        <strain evidence="11">SC2-7</strain>
    </source>
</reference>
<dbReference type="CDD" id="cd06582">
    <property type="entry name" value="TM_PBP1_LivH_like"/>
    <property type="match status" value="1"/>
</dbReference>
<evidence type="ECO:0000313" key="11">
    <source>
        <dbReference type="Proteomes" id="UP000241829"/>
    </source>
</evidence>
<feature type="transmembrane region" description="Helical" evidence="9">
    <location>
        <begin position="280"/>
        <end position="298"/>
    </location>
</feature>
<evidence type="ECO:0000256" key="3">
    <source>
        <dbReference type="ARBA" id="ARBA00022475"/>
    </source>
</evidence>
<evidence type="ECO:0000313" key="10">
    <source>
        <dbReference type="EMBL" id="AVP56901.1"/>
    </source>
</evidence>
<evidence type="ECO:0000256" key="4">
    <source>
        <dbReference type="ARBA" id="ARBA00022692"/>
    </source>
</evidence>
<gene>
    <name evidence="10" type="ORF">C7H73_03945</name>
</gene>
<dbReference type="GO" id="GO:0022857">
    <property type="term" value="F:transmembrane transporter activity"/>
    <property type="evidence" value="ECO:0007669"/>
    <property type="project" value="InterPro"/>
</dbReference>
<keyword evidence="3" id="KW-1003">Cell membrane</keyword>
<dbReference type="RefSeq" id="WP_106845458.1">
    <property type="nucleotide sequence ID" value="NZ_CP027792.1"/>
</dbReference>
<dbReference type="EMBL" id="CP027792">
    <property type="protein sequence ID" value="AVP56901.1"/>
    <property type="molecule type" value="Genomic_DNA"/>
</dbReference>
<keyword evidence="6 9" id="KW-1133">Transmembrane helix</keyword>
<evidence type="ECO:0000256" key="2">
    <source>
        <dbReference type="ARBA" id="ARBA00022448"/>
    </source>
</evidence>
<dbReference type="OrthoDB" id="25113at2"/>
<keyword evidence="7 9" id="KW-0472">Membrane</keyword>
<dbReference type="Proteomes" id="UP000241829">
    <property type="component" value="Chromosome"/>
</dbReference>
<dbReference type="InterPro" id="IPR001851">
    <property type="entry name" value="ABC_transp_permease"/>
</dbReference>
<name>A0A2P1NIP5_9BURK</name>
<dbReference type="Pfam" id="PF02653">
    <property type="entry name" value="BPD_transp_2"/>
    <property type="match status" value="1"/>
</dbReference>
<dbReference type="AlphaFoldDB" id="A0A2P1NIP5"/>
<accession>A0A2P1NIP5</accession>
<keyword evidence="2" id="KW-0813">Transport</keyword>
<evidence type="ECO:0000256" key="7">
    <source>
        <dbReference type="ARBA" id="ARBA00023136"/>
    </source>
</evidence>
<feature type="transmembrane region" description="Helical" evidence="9">
    <location>
        <begin position="42"/>
        <end position="59"/>
    </location>
</feature>
<comment type="subcellular location">
    <subcellularLocation>
        <location evidence="1">Cell membrane</location>
        <topology evidence="1">Multi-pass membrane protein</topology>
    </subcellularLocation>
</comment>
<feature type="transmembrane region" description="Helical" evidence="9">
    <location>
        <begin position="79"/>
        <end position="97"/>
    </location>
</feature>
<dbReference type="InterPro" id="IPR052157">
    <property type="entry name" value="BCAA_transport_permease"/>
</dbReference>